<dbReference type="InterPro" id="IPR018391">
    <property type="entry name" value="PQQ_b-propeller_rpt"/>
</dbReference>
<evidence type="ECO:0000256" key="1">
    <source>
        <dbReference type="SAM" id="Phobius"/>
    </source>
</evidence>
<dbReference type="SMART" id="SM00564">
    <property type="entry name" value="PQQ"/>
    <property type="match status" value="3"/>
</dbReference>
<dbReference type="Pfam" id="PF13360">
    <property type="entry name" value="PQQ_2"/>
    <property type="match status" value="1"/>
</dbReference>
<dbReference type="AlphaFoldDB" id="T0YYL2"/>
<sequence length="302" mass="32992">MHGSTHEMRKVNMKYRWFAIAGLLMVVIAAAVIVIYLPGAISTNHPVLSPALNQSWGDAGMVHMYDGGINHTYFINKTISRINITLNDTIMGPLTVYRGLIFASTAGPYEYQLIANYTKTHGSVAAIDAYTNKLVWRTHFPNQVIDQPITVGNYIYVATGNNAEVPHPADLNNNDQIYALNAENGNIVWNETLQGPVMPTMAYENGTLIAAGIGFLDFFNSANGKLMKQSYTNLPDTMSSPLLVGRNVYFGGGYANGYTTGPITGSFRFFDVNAANGNEIWNTSFSTAGGVLMTWCPHITKA</sequence>
<evidence type="ECO:0000313" key="3">
    <source>
        <dbReference type="EMBL" id="EQD37032.1"/>
    </source>
</evidence>
<reference evidence="3" key="1">
    <citation type="submission" date="2013-08" db="EMBL/GenBank/DDBJ databases">
        <authorList>
            <person name="Mendez C."/>
            <person name="Richter M."/>
            <person name="Ferrer M."/>
            <person name="Sanchez J."/>
        </authorList>
    </citation>
    <scope>NUCLEOTIDE SEQUENCE</scope>
</reference>
<dbReference type="Gene3D" id="2.130.10.10">
    <property type="entry name" value="YVTN repeat-like/Quinoprotein amine dehydrogenase"/>
    <property type="match status" value="1"/>
</dbReference>
<name>T0YYL2_9ZZZZ</name>
<keyword evidence="1" id="KW-0472">Membrane</keyword>
<dbReference type="EMBL" id="AUZZ01008605">
    <property type="protein sequence ID" value="EQD37032.1"/>
    <property type="molecule type" value="Genomic_DNA"/>
</dbReference>
<feature type="domain" description="Pyrrolo-quinoline quinone repeat" evidence="2">
    <location>
        <begin position="119"/>
        <end position="291"/>
    </location>
</feature>
<dbReference type="InterPro" id="IPR015943">
    <property type="entry name" value="WD40/YVTN_repeat-like_dom_sf"/>
</dbReference>
<dbReference type="InterPro" id="IPR002372">
    <property type="entry name" value="PQQ_rpt_dom"/>
</dbReference>
<keyword evidence="1" id="KW-1133">Transmembrane helix</keyword>
<keyword evidence="1" id="KW-0812">Transmembrane</keyword>
<gene>
    <name evidence="3" type="ORF">B2A_11906</name>
</gene>
<protein>
    <submittedName>
        <fullName evidence="3">Pyrrolo-quinoline quinone</fullName>
    </submittedName>
</protein>
<dbReference type="InterPro" id="IPR011047">
    <property type="entry name" value="Quinoprotein_ADH-like_sf"/>
</dbReference>
<reference evidence="3" key="2">
    <citation type="journal article" date="2014" name="ISME J.">
        <title>Microbial stratification in low pH oxic and suboxic macroscopic growths along an acid mine drainage.</title>
        <authorList>
            <person name="Mendez-Garcia C."/>
            <person name="Mesa V."/>
            <person name="Sprenger R.R."/>
            <person name="Richter M."/>
            <person name="Diez M.S."/>
            <person name="Solano J."/>
            <person name="Bargiela R."/>
            <person name="Golyshina O.V."/>
            <person name="Manteca A."/>
            <person name="Ramos J.L."/>
            <person name="Gallego J.R."/>
            <person name="Llorente I."/>
            <person name="Martins Dos Santos V.A."/>
            <person name="Jensen O.N."/>
            <person name="Pelaez A.I."/>
            <person name="Sanchez J."/>
            <person name="Ferrer M."/>
        </authorList>
    </citation>
    <scope>NUCLEOTIDE SEQUENCE</scope>
</reference>
<feature type="transmembrane region" description="Helical" evidence="1">
    <location>
        <begin position="17"/>
        <end position="37"/>
    </location>
</feature>
<organism evidence="3">
    <name type="scientific">mine drainage metagenome</name>
    <dbReference type="NCBI Taxonomy" id="410659"/>
    <lineage>
        <taxon>unclassified sequences</taxon>
        <taxon>metagenomes</taxon>
        <taxon>ecological metagenomes</taxon>
    </lineage>
</organism>
<dbReference type="SUPFAM" id="SSF50998">
    <property type="entry name" value="Quinoprotein alcohol dehydrogenase-like"/>
    <property type="match status" value="1"/>
</dbReference>
<accession>T0YYL2</accession>
<comment type="caution">
    <text evidence="3">The sequence shown here is derived from an EMBL/GenBank/DDBJ whole genome shotgun (WGS) entry which is preliminary data.</text>
</comment>
<proteinExistence type="predicted"/>
<evidence type="ECO:0000259" key="2">
    <source>
        <dbReference type="Pfam" id="PF13360"/>
    </source>
</evidence>